<reference evidence="1 2" key="1">
    <citation type="submission" date="2019-09" db="EMBL/GenBank/DDBJ databases">
        <title>Segnochrobactrum spirostomi gen. nov., sp. nov., isolated from the ciliate Spirostomum cf. yagiui and description of a novel family, Segnochrobactraceae fam. nov. within the order Rhizobiales of the class Alphaproteobacteria.</title>
        <authorList>
            <person name="Akter S."/>
            <person name="Shazib S.U.A."/>
            <person name="Shin M.K."/>
        </authorList>
    </citation>
    <scope>NUCLEOTIDE SEQUENCE [LARGE SCALE GENOMIC DNA]</scope>
    <source>
        <strain evidence="1 2">Sp-1</strain>
    </source>
</reference>
<dbReference type="Proteomes" id="UP000332515">
    <property type="component" value="Unassembled WGS sequence"/>
</dbReference>
<dbReference type="InterPro" id="IPR036046">
    <property type="entry name" value="Acylphosphatase-like_dom_sf"/>
</dbReference>
<gene>
    <name evidence="1" type="ORF">F0357_22200</name>
</gene>
<keyword evidence="2" id="KW-1185">Reference proteome</keyword>
<evidence type="ECO:0008006" key="3">
    <source>
        <dbReference type="Google" id="ProtNLM"/>
    </source>
</evidence>
<sequence>MQIGNHSMSVRLVFRGDNLGAAFADFATERLARFALEGRVVETGAEAVTVEAAGHHALVDMLEICCSVGPLQAVVREVRREPV</sequence>
<name>A0A6A7Y8W4_9HYPH</name>
<accession>A0A6A7Y8W4</accession>
<evidence type="ECO:0000313" key="1">
    <source>
        <dbReference type="EMBL" id="MQT15316.1"/>
    </source>
</evidence>
<protein>
    <recommendedName>
        <fullName evidence="3">Acylphosphatase</fullName>
    </recommendedName>
</protein>
<comment type="caution">
    <text evidence="1">The sequence shown here is derived from an EMBL/GenBank/DDBJ whole genome shotgun (WGS) entry which is preliminary data.</text>
</comment>
<dbReference type="RefSeq" id="WP_153490252.1">
    <property type="nucleotide sequence ID" value="NZ_VWNA01000003.1"/>
</dbReference>
<organism evidence="1 2">
    <name type="scientific">Segnochrobactrum spirostomi</name>
    <dbReference type="NCBI Taxonomy" id="2608987"/>
    <lineage>
        <taxon>Bacteria</taxon>
        <taxon>Pseudomonadati</taxon>
        <taxon>Pseudomonadota</taxon>
        <taxon>Alphaproteobacteria</taxon>
        <taxon>Hyphomicrobiales</taxon>
        <taxon>Segnochrobactraceae</taxon>
        <taxon>Segnochrobactrum</taxon>
    </lineage>
</organism>
<dbReference type="AlphaFoldDB" id="A0A6A7Y8W4"/>
<dbReference type="Gene3D" id="3.30.70.100">
    <property type="match status" value="1"/>
</dbReference>
<evidence type="ECO:0000313" key="2">
    <source>
        <dbReference type="Proteomes" id="UP000332515"/>
    </source>
</evidence>
<dbReference type="EMBL" id="VWNA01000003">
    <property type="protein sequence ID" value="MQT15316.1"/>
    <property type="molecule type" value="Genomic_DNA"/>
</dbReference>
<dbReference type="SUPFAM" id="SSF54975">
    <property type="entry name" value="Acylphosphatase/BLUF domain-like"/>
    <property type="match status" value="1"/>
</dbReference>
<proteinExistence type="predicted"/>